<dbReference type="SUPFAM" id="SSF55729">
    <property type="entry name" value="Acyl-CoA N-acyltransferases (Nat)"/>
    <property type="match status" value="2"/>
</dbReference>
<keyword evidence="1 4" id="KW-0808">Transferase</keyword>
<dbReference type="InterPro" id="IPR016181">
    <property type="entry name" value="Acyl_CoA_acyltransferase"/>
</dbReference>
<evidence type="ECO:0000259" key="3">
    <source>
        <dbReference type="Pfam" id="PF00583"/>
    </source>
</evidence>
<dbReference type="GO" id="GO:0016747">
    <property type="term" value="F:acyltransferase activity, transferring groups other than amino-acyl groups"/>
    <property type="evidence" value="ECO:0007669"/>
    <property type="project" value="InterPro"/>
</dbReference>
<organism evidence="4 5">
    <name type="scientific">Catenulispora acidiphila (strain DSM 44928 / JCM 14897 / NBRC 102108 / NRRL B-24433 / ID139908)</name>
    <dbReference type="NCBI Taxonomy" id="479433"/>
    <lineage>
        <taxon>Bacteria</taxon>
        <taxon>Bacillati</taxon>
        <taxon>Actinomycetota</taxon>
        <taxon>Actinomycetes</taxon>
        <taxon>Catenulisporales</taxon>
        <taxon>Catenulisporaceae</taxon>
        <taxon>Catenulispora</taxon>
    </lineage>
</organism>
<keyword evidence="5" id="KW-1185">Reference proteome</keyword>
<protein>
    <submittedName>
        <fullName evidence="4">GCN5-related N-acetyltransferase</fullName>
    </submittedName>
</protein>
<dbReference type="InterPro" id="IPR050832">
    <property type="entry name" value="Bact_Acetyltransf"/>
</dbReference>
<dbReference type="InterPro" id="IPR000182">
    <property type="entry name" value="GNAT_dom"/>
</dbReference>
<dbReference type="InParanoid" id="C7QG25"/>
<evidence type="ECO:0000313" key="5">
    <source>
        <dbReference type="Proteomes" id="UP000000851"/>
    </source>
</evidence>
<dbReference type="PANTHER" id="PTHR43877">
    <property type="entry name" value="AMINOALKYLPHOSPHONATE N-ACETYLTRANSFERASE-RELATED-RELATED"/>
    <property type="match status" value="1"/>
</dbReference>
<feature type="domain" description="N-acetyltransferase" evidence="3">
    <location>
        <begin position="129"/>
        <end position="165"/>
    </location>
</feature>
<dbReference type="EMBL" id="CP001700">
    <property type="protein sequence ID" value="ACU71002.1"/>
    <property type="molecule type" value="Genomic_DNA"/>
</dbReference>
<dbReference type="CDD" id="cd04301">
    <property type="entry name" value="NAT_SF"/>
    <property type="match status" value="1"/>
</dbReference>
<sequence>MTRRGVGTRDAGVTRAYGEYVVGGIFGGQHRLHLMRIHRLDLAEAAVYRATAIPVWQAAYAHTLPDVLVPDAAQLLPDAAEGHRTVLGAFEASKDSDSAIAGVSAVSAASAVSAIGVSVINPAKTIAPAFWVAPDRRRRGIGSALLAESLEIVRAAGQAKLLLRVVGGDDSEGFAQARGGRVIERETLSGLDLSTIDRGAFDLWAAPTTTGAGYTLIRWSDHCPEELAESFCDAMTAMADAPGDVSSTPLTVEKLREKEQALVRFGIHRHFQAALAADGQIAGFTNVVTLEKQPGPVEIWNTGVVRAHRGHRLAQRLKAAATLWILDAYPQSTWIFTHNHVANAPMLAVNRRLGYQPIVEWVKVEFPVS</sequence>
<accession>C7QG25</accession>
<dbReference type="Gene3D" id="3.40.630.30">
    <property type="match status" value="1"/>
</dbReference>
<dbReference type="eggNOG" id="COG0456">
    <property type="taxonomic scope" value="Bacteria"/>
</dbReference>
<dbReference type="AlphaFoldDB" id="C7QG25"/>
<evidence type="ECO:0000256" key="1">
    <source>
        <dbReference type="ARBA" id="ARBA00022679"/>
    </source>
</evidence>
<name>C7QG25_CATAD</name>
<dbReference type="KEGG" id="cai:Caci_2083"/>
<evidence type="ECO:0000256" key="2">
    <source>
        <dbReference type="ARBA" id="ARBA00023315"/>
    </source>
</evidence>
<dbReference type="STRING" id="479433.Caci_2083"/>
<keyword evidence="2" id="KW-0012">Acyltransferase</keyword>
<dbReference type="Proteomes" id="UP000000851">
    <property type="component" value="Chromosome"/>
</dbReference>
<reference evidence="4 5" key="1">
    <citation type="journal article" date="2009" name="Stand. Genomic Sci.">
        <title>Complete genome sequence of Catenulispora acidiphila type strain (ID 139908).</title>
        <authorList>
            <person name="Copeland A."/>
            <person name="Lapidus A."/>
            <person name="Glavina Del Rio T."/>
            <person name="Nolan M."/>
            <person name="Lucas S."/>
            <person name="Chen F."/>
            <person name="Tice H."/>
            <person name="Cheng J.F."/>
            <person name="Bruce D."/>
            <person name="Goodwin L."/>
            <person name="Pitluck S."/>
            <person name="Mikhailova N."/>
            <person name="Pati A."/>
            <person name="Ivanova N."/>
            <person name="Mavromatis K."/>
            <person name="Chen A."/>
            <person name="Palaniappan K."/>
            <person name="Chain P."/>
            <person name="Land M."/>
            <person name="Hauser L."/>
            <person name="Chang Y.J."/>
            <person name="Jeffries C.D."/>
            <person name="Chertkov O."/>
            <person name="Brettin T."/>
            <person name="Detter J.C."/>
            <person name="Han C."/>
            <person name="Ali Z."/>
            <person name="Tindall B.J."/>
            <person name="Goker M."/>
            <person name="Bristow J."/>
            <person name="Eisen J.A."/>
            <person name="Markowitz V."/>
            <person name="Hugenholtz P."/>
            <person name="Kyrpides N.C."/>
            <person name="Klenk H.P."/>
        </authorList>
    </citation>
    <scope>NUCLEOTIDE SEQUENCE [LARGE SCALE GENOMIC DNA]</scope>
    <source>
        <strain evidence="5">DSM 44928 / JCM 14897 / NBRC 102108 / NRRL B-24433 / ID139908</strain>
    </source>
</reference>
<proteinExistence type="predicted"/>
<evidence type="ECO:0000313" key="4">
    <source>
        <dbReference type="EMBL" id="ACU71002.1"/>
    </source>
</evidence>
<dbReference type="Pfam" id="PF00583">
    <property type="entry name" value="Acetyltransf_1"/>
    <property type="match status" value="1"/>
</dbReference>
<dbReference type="HOGENOM" id="CLU_043786_0_0_11"/>
<gene>
    <name evidence="4" type="ordered locus">Caci_2083</name>
</gene>